<dbReference type="EMBL" id="PDNU01000035">
    <property type="protein sequence ID" value="PHK93832.1"/>
    <property type="molecule type" value="Genomic_DNA"/>
</dbReference>
<evidence type="ECO:0000313" key="3">
    <source>
        <dbReference type="Proteomes" id="UP000223527"/>
    </source>
</evidence>
<protein>
    <submittedName>
        <fullName evidence="2">DNA-binding protein</fullName>
    </submittedName>
</protein>
<dbReference type="Pfam" id="PF12728">
    <property type="entry name" value="HTH_17"/>
    <property type="match status" value="1"/>
</dbReference>
<dbReference type="GO" id="GO:0003677">
    <property type="term" value="F:DNA binding"/>
    <property type="evidence" value="ECO:0007669"/>
    <property type="project" value="UniProtKB-KW"/>
</dbReference>
<dbReference type="InterPro" id="IPR010093">
    <property type="entry name" value="SinI_DNA-bd"/>
</dbReference>
<dbReference type="NCBIfam" id="TIGR01764">
    <property type="entry name" value="excise"/>
    <property type="match status" value="1"/>
</dbReference>
<name>A0A2C6XZ90_9PROT</name>
<sequence length="168" mass="18234">MRLLRIRAGNQEALEGPMLALLDQAEPIVADEAEAAIAKTAAASLAPAARAGQGVQLVLREQPNVVVPLPARAVEVVLTVLGAMAERRPISVIPHEAELTTQQAADYLNVSRPFLIGLIDRGEIPHRMVGRHRRVRFADLLAYERASAEKRKQALAEMAAEARRLGLD</sequence>
<gene>
    <name evidence="2" type="ORF">CR162_16295</name>
</gene>
<organism evidence="2 3">
    <name type="scientific">Teichococcus rhizosphaerae</name>
    <dbReference type="NCBI Taxonomy" id="1335062"/>
    <lineage>
        <taxon>Bacteria</taxon>
        <taxon>Pseudomonadati</taxon>
        <taxon>Pseudomonadota</taxon>
        <taxon>Alphaproteobacteria</taxon>
        <taxon>Acetobacterales</taxon>
        <taxon>Roseomonadaceae</taxon>
        <taxon>Roseomonas</taxon>
    </lineage>
</organism>
<accession>A0A2C6XZ90</accession>
<proteinExistence type="predicted"/>
<dbReference type="AlphaFoldDB" id="A0A2C6XZ90"/>
<comment type="caution">
    <text evidence="2">The sequence shown here is derived from an EMBL/GenBank/DDBJ whole genome shotgun (WGS) entry which is preliminary data.</text>
</comment>
<dbReference type="Proteomes" id="UP000223527">
    <property type="component" value="Unassembled WGS sequence"/>
</dbReference>
<reference evidence="2 3" key="1">
    <citation type="submission" date="2017-10" db="EMBL/GenBank/DDBJ databases">
        <authorList>
            <person name="Banno H."/>
            <person name="Chua N.-H."/>
        </authorList>
    </citation>
    <scope>NUCLEOTIDE SEQUENCE [LARGE SCALE GENOMIC DNA]</scope>
    <source>
        <strain evidence="2 3">YW11</strain>
    </source>
</reference>
<feature type="domain" description="Helix-turn-helix" evidence="1">
    <location>
        <begin position="99"/>
        <end position="143"/>
    </location>
</feature>
<dbReference type="InterPro" id="IPR041657">
    <property type="entry name" value="HTH_17"/>
</dbReference>
<keyword evidence="3" id="KW-1185">Reference proteome</keyword>
<evidence type="ECO:0000313" key="2">
    <source>
        <dbReference type="EMBL" id="PHK93832.1"/>
    </source>
</evidence>
<evidence type="ECO:0000259" key="1">
    <source>
        <dbReference type="Pfam" id="PF12728"/>
    </source>
</evidence>
<keyword evidence="2" id="KW-0238">DNA-binding</keyword>